<comment type="similarity">
    <text evidence="1">Belongs to the aspartate/glutamate racemases family.</text>
</comment>
<dbReference type="STRING" id="1305675.BFG57_15005"/>
<accession>A0A1E5LEU7</accession>
<gene>
    <name evidence="3" type="ORF">BFG57_15005</name>
</gene>
<evidence type="ECO:0000313" key="3">
    <source>
        <dbReference type="EMBL" id="OEH92590.1"/>
    </source>
</evidence>
<keyword evidence="2" id="KW-0413">Isomerase</keyword>
<dbReference type="GO" id="GO:0047661">
    <property type="term" value="F:amino-acid racemase activity"/>
    <property type="evidence" value="ECO:0007669"/>
    <property type="project" value="InterPro"/>
</dbReference>
<comment type="caution">
    <text evidence="3">The sequence shown here is derived from an EMBL/GenBank/DDBJ whole genome shotgun (WGS) entry which is preliminary data.</text>
</comment>
<keyword evidence="4" id="KW-1185">Reference proteome</keyword>
<dbReference type="InterPro" id="IPR004380">
    <property type="entry name" value="Asp_race"/>
</dbReference>
<dbReference type="PANTHER" id="PTHR21198:SF7">
    <property type="entry name" value="ASPARTATE-GLUTAMATE RACEMASE FAMILY"/>
    <property type="match status" value="1"/>
</dbReference>
<dbReference type="RefSeq" id="WP_069717373.1">
    <property type="nucleotide sequence ID" value="NZ_MJEH01000024.1"/>
</dbReference>
<dbReference type="Proteomes" id="UP000095209">
    <property type="component" value="Unassembled WGS sequence"/>
</dbReference>
<proteinExistence type="inferred from homology"/>
<dbReference type="InterPro" id="IPR001920">
    <property type="entry name" value="Asp/Glu_race"/>
</dbReference>
<dbReference type="Gene3D" id="3.40.50.1860">
    <property type="match status" value="2"/>
</dbReference>
<dbReference type="SUPFAM" id="SSF53681">
    <property type="entry name" value="Aspartate/glutamate racemase"/>
    <property type="match status" value="2"/>
</dbReference>
<organism evidence="3 4">
    <name type="scientific">Bacillus solimangrovi</name>
    <dbReference type="NCBI Taxonomy" id="1305675"/>
    <lineage>
        <taxon>Bacteria</taxon>
        <taxon>Bacillati</taxon>
        <taxon>Bacillota</taxon>
        <taxon>Bacilli</taxon>
        <taxon>Bacillales</taxon>
        <taxon>Bacillaceae</taxon>
        <taxon>Bacillus</taxon>
    </lineage>
</organism>
<reference evidence="3 4" key="1">
    <citation type="submission" date="2016-08" db="EMBL/GenBank/DDBJ databases">
        <title>Genome of Bacillus solimangrovi GH2-4.</title>
        <authorList>
            <person name="Lim S."/>
            <person name="Kim B.-C."/>
        </authorList>
    </citation>
    <scope>NUCLEOTIDE SEQUENCE [LARGE SCALE GENOMIC DNA]</scope>
    <source>
        <strain evidence="3 4">GH2-4</strain>
    </source>
</reference>
<dbReference type="EMBL" id="MJEH01000024">
    <property type="protein sequence ID" value="OEH92590.1"/>
    <property type="molecule type" value="Genomic_DNA"/>
</dbReference>
<evidence type="ECO:0000256" key="1">
    <source>
        <dbReference type="ARBA" id="ARBA00007847"/>
    </source>
</evidence>
<dbReference type="NCBIfam" id="TIGR00035">
    <property type="entry name" value="asp_race"/>
    <property type="match status" value="1"/>
</dbReference>
<evidence type="ECO:0000256" key="2">
    <source>
        <dbReference type="ARBA" id="ARBA00023235"/>
    </source>
</evidence>
<protein>
    <submittedName>
        <fullName evidence="3">Aspartate racemase</fullName>
    </submittedName>
</protein>
<sequence length="235" mass="26499">MKTIGMLGGMSWESSAIYYQLINERVKEQLGGHHSAKSILYSVDFHMIKQLQESGQWDEATRQLIETARYIEKAGADFLIICTNTMHKMADEVQAGISIPLLHIADMTGEQIIKQKLKKIGLLGTNFTMEQDFYKGRLQSKYDLDIVVPDDNDRKIIHEIIYNELCLGVVKNESKQQYLKIIAKLIDNGAEAIILGCTEITMLVKQLDVSVPVFDTTKIHANKAADFAIQNATSY</sequence>
<dbReference type="Pfam" id="PF01177">
    <property type="entry name" value="Asp_Glu_race"/>
    <property type="match status" value="1"/>
</dbReference>
<name>A0A1E5LEU7_9BACI</name>
<dbReference type="PANTHER" id="PTHR21198">
    <property type="entry name" value="GLUTAMATE RACEMASE"/>
    <property type="match status" value="1"/>
</dbReference>
<dbReference type="InterPro" id="IPR015942">
    <property type="entry name" value="Asp/Glu/hydantoin_racemase"/>
</dbReference>
<dbReference type="AlphaFoldDB" id="A0A1E5LEU7"/>
<dbReference type="OrthoDB" id="9803739at2"/>
<evidence type="ECO:0000313" key="4">
    <source>
        <dbReference type="Proteomes" id="UP000095209"/>
    </source>
</evidence>